<sequence length="722" mass="80336">MNAQLSVAAPWSLTHYMPLNGFHPLYRALFESVPEWVRISAWDNVELSQRLRGDEVFRARVIGECAKDAVKEKPDGLIQQRRLEYFKSANLSLTRLLPGDIEFHHTAPFPSFERPFVFHCEAFAPIFLPLAHQGSGGFVGCDIQALRDHYREIFEHPLCLGIFSHIPQTLEDISRFFLSPRIDGKLFSSRIGMHGSDAIPACSIKSELSAPIFLFVNSANQNPKNFVLRGGHIVLRYWQRIFPDLGAGRLIMRCSRPLDAELCSYGVDLAWLRRHEGKSVIWIENYLTDAELTSLMQAAHFLLLPSMSLHSVSIMSAMAAGAVPIVSDTVGTDRYVSDAFDGVVLRGVYDQNWIHDSETGIMFNCFDRSLDLEEEIIEQLVSRIGFLLNSDEEYRRLQRAALSKAREEFSGTHFSEDFWGKVQQCYHSYIQGSSSLSKLKATGEKWLEVASCFVTKEDWPRLFTSTPQPVTRLDAGSGRVTELGGCLVFTPRGGSTALHHWSPVASYLDEAAPQLSFSSTIKGLGGCYLAAPSAEFAPHEPSQVVIYVSRVLMPYPRLFSVASLALRWLRRAKGLAKSGFSRKVRAEKPGSVHLTVDIELIAENLGGLNIIRHGHMFYGILPSAGEFVPALAQSGKYEPCLIGTSLKEILLKIETLRDGRCLELLEVGVGGFNIVRYADVVYAIPASEGDFDFARVQAGSYSCVHSGKSLDMVKAAIFEGAR</sequence>
<dbReference type="GO" id="GO:0016757">
    <property type="term" value="F:glycosyltransferase activity"/>
    <property type="evidence" value="ECO:0007669"/>
    <property type="project" value="UniProtKB-KW"/>
</dbReference>
<reference evidence="1 2" key="1">
    <citation type="submission" date="2023-10" db="EMBL/GenBank/DDBJ databases">
        <title>Pseudomonas otitidis isolated from a paediatric patient with cystic fibrosis in Chile.</title>
        <authorList>
            <person name="Amsteins-Romero L."/>
            <person name="Opazo-Capurro A."/>
            <person name="Matus-Kohler M."/>
            <person name="Gonzalez-Rocha G."/>
        </authorList>
    </citation>
    <scope>NUCLEOTIDE SEQUENCE [LARGE SCALE GENOMIC DNA]</scope>
    <source>
        <strain evidence="1 2">P-714</strain>
    </source>
</reference>
<dbReference type="EMBL" id="JAWJUL010000044">
    <property type="protein sequence ID" value="MDV3440361.1"/>
    <property type="molecule type" value="Genomic_DNA"/>
</dbReference>
<comment type="caution">
    <text evidence="1">The sequence shown here is derived from an EMBL/GenBank/DDBJ whole genome shotgun (WGS) entry which is preliminary data.</text>
</comment>
<evidence type="ECO:0000313" key="1">
    <source>
        <dbReference type="EMBL" id="MDV3440361.1"/>
    </source>
</evidence>
<gene>
    <name evidence="1" type="ORF">R0G64_13075</name>
</gene>
<dbReference type="SUPFAM" id="SSF53756">
    <property type="entry name" value="UDP-Glycosyltransferase/glycogen phosphorylase"/>
    <property type="match status" value="1"/>
</dbReference>
<name>A0ABU3XS33_9GAMM</name>
<dbReference type="EC" id="2.4.-.-" evidence="1"/>
<proteinExistence type="predicted"/>
<keyword evidence="1" id="KW-0328">Glycosyltransferase</keyword>
<dbReference type="Proteomes" id="UP001273935">
    <property type="component" value="Unassembled WGS sequence"/>
</dbReference>
<organism evidence="1 2">
    <name type="scientific">Metapseudomonas otitidis</name>
    <dbReference type="NCBI Taxonomy" id="319939"/>
    <lineage>
        <taxon>Bacteria</taxon>
        <taxon>Pseudomonadati</taxon>
        <taxon>Pseudomonadota</taxon>
        <taxon>Gammaproteobacteria</taxon>
        <taxon>Pseudomonadales</taxon>
        <taxon>Pseudomonadaceae</taxon>
        <taxon>Metapseudomonas</taxon>
    </lineage>
</organism>
<keyword evidence="1" id="KW-0808">Transferase</keyword>
<dbReference type="Gene3D" id="3.40.50.2000">
    <property type="entry name" value="Glycogen Phosphorylase B"/>
    <property type="match status" value="1"/>
</dbReference>
<protein>
    <submittedName>
        <fullName evidence="1">Glycosyltransferase</fullName>
        <ecNumber evidence="1">2.4.-.-</ecNumber>
    </submittedName>
</protein>
<evidence type="ECO:0000313" key="2">
    <source>
        <dbReference type="Proteomes" id="UP001273935"/>
    </source>
</evidence>
<dbReference type="RefSeq" id="WP_309041536.1">
    <property type="nucleotide sequence ID" value="NZ_CP133395.1"/>
</dbReference>
<accession>A0ABU3XS33</accession>
<keyword evidence="2" id="KW-1185">Reference proteome</keyword>